<evidence type="ECO:0000256" key="1">
    <source>
        <dbReference type="SAM" id="MobiDB-lite"/>
    </source>
</evidence>
<feature type="region of interest" description="Disordered" evidence="1">
    <location>
        <begin position="1"/>
        <end position="25"/>
    </location>
</feature>
<organism evidence="2 3">
    <name type="scientific">Saccharopolyspora taberi</name>
    <dbReference type="NCBI Taxonomy" id="60895"/>
    <lineage>
        <taxon>Bacteria</taxon>
        <taxon>Bacillati</taxon>
        <taxon>Actinomycetota</taxon>
        <taxon>Actinomycetes</taxon>
        <taxon>Pseudonocardiales</taxon>
        <taxon>Pseudonocardiaceae</taxon>
        <taxon>Saccharopolyspora</taxon>
    </lineage>
</organism>
<proteinExistence type="predicted"/>
<dbReference type="EMBL" id="BAAAUX010000014">
    <property type="protein sequence ID" value="GAA2795193.1"/>
    <property type="molecule type" value="Genomic_DNA"/>
</dbReference>
<sequence length="107" mass="11277">MLVEARQLADDLAADSDRQQGQISLGGRRGHFDAAVQQHEDVGGSLTLVEENMAGLELAQCAQIQQSRARGGREAGKKTAGRPPDLLASLSTHGSPLSVPDDVCKES</sequence>
<dbReference type="Proteomes" id="UP001500979">
    <property type="component" value="Unassembled WGS sequence"/>
</dbReference>
<evidence type="ECO:0000313" key="3">
    <source>
        <dbReference type="Proteomes" id="UP001500979"/>
    </source>
</evidence>
<name>A0ABN3VFE4_9PSEU</name>
<evidence type="ECO:0000313" key="2">
    <source>
        <dbReference type="EMBL" id="GAA2795193.1"/>
    </source>
</evidence>
<keyword evidence="3" id="KW-1185">Reference proteome</keyword>
<accession>A0ABN3VFE4</accession>
<reference evidence="2 3" key="1">
    <citation type="journal article" date="2019" name="Int. J. Syst. Evol. Microbiol.">
        <title>The Global Catalogue of Microorganisms (GCM) 10K type strain sequencing project: providing services to taxonomists for standard genome sequencing and annotation.</title>
        <authorList>
            <consortium name="The Broad Institute Genomics Platform"/>
            <consortium name="The Broad Institute Genome Sequencing Center for Infectious Disease"/>
            <person name="Wu L."/>
            <person name="Ma J."/>
        </authorList>
    </citation>
    <scope>NUCLEOTIDE SEQUENCE [LARGE SCALE GENOMIC DNA]</scope>
    <source>
        <strain evidence="2 3">JCM 9383</strain>
    </source>
</reference>
<comment type="caution">
    <text evidence="2">The sequence shown here is derived from an EMBL/GenBank/DDBJ whole genome shotgun (WGS) entry which is preliminary data.</text>
</comment>
<gene>
    <name evidence="2" type="ORF">GCM10010470_32730</name>
</gene>
<feature type="region of interest" description="Disordered" evidence="1">
    <location>
        <begin position="66"/>
        <end position="107"/>
    </location>
</feature>
<protein>
    <submittedName>
        <fullName evidence="2">Uncharacterized protein</fullName>
    </submittedName>
</protein>